<sequence>MGYKQWLRRNAYKGIEDAVRDLYGWVEVKPRMVDINKWAKSDINIDYANDVIIYDNIYPTKSAVSDAPINYFITTKPGSVANIVGKYNGVKAMKVYINKDFVLVNLAAGGNKGEYKGMMS</sequence>
<evidence type="ECO:0000313" key="1">
    <source>
        <dbReference type="EMBL" id="AEM74403.1"/>
    </source>
</evidence>
<dbReference type="RefSeq" id="WP_014042972.1">
    <property type="nucleotide sequence ID" value="NC_015949.1"/>
</dbReference>
<dbReference type="AlphaFoldDB" id="G2PU52"/>
<proteinExistence type="predicted"/>
<dbReference type="Proteomes" id="UP000009257">
    <property type="component" value="Chromosome"/>
</dbReference>
<name>G2PU52_9FIRM</name>
<gene>
    <name evidence="1" type="ORF">Calla_1821</name>
</gene>
<accession>G2PU52</accession>
<organism evidence="1 2">
    <name type="scientific">Caldicellulosiruptor acetigenus 6A</name>
    <dbReference type="NCBI Taxonomy" id="632516"/>
    <lineage>
        <taxon>Bacteria</taxon>
        <taxon>Bacillati</taxon>
        <taxon>Bacillota</taxon>
        <taxon>Bacillota incertae sedis</taxon>
        <taxon>Caldicellulosiruptorales</taxon>
        <taxon>Caldicellulosiruptoraceae</taxon>
        <taxon>Caldicellulosiruptor</taxon>
    </lineage>
</organism>
<protein>
    <submittedName>
        <fullName evidence="1">Uncharacterized protein</fullName>
    </submittedName>
</protein>
<dbReference type="KEGG" id="clc:Calla_1821"/>
<dbReference type="EMBL" id="CP003001">
    <property type="protein sequence ID" value="AEM74403.1"/>
    <property type="molecule type" value="Genomic_DNA"/>
</dbReference>
<evidence type="ECO:0000313" key="2">
    <source>
        <dbReference type="Proteomes" id="UP000009257"/>
    </source>
</evidence>
<dbReference type="HOGENOM" id="CLU_2045357_0_0_9"/>
<reference evidence="1 2" key="1">
    <citation type="submission" date="2011-08" db="EMBL/GenBank/DDBJ databases">
        <title>Complete sequence of Caldicellulosiruptor lactoaceticus 6A.</title>
        <authorList>
            <consortium name="US DOE Joint Genome Institute"/>
            <person name="Lucas S."/>
            <person name="Han J."/>
            <person name="Lapidus A."/>
            <person name="Cheng J.-F."/>
            <person name="Goodwin L."/>
            <person name="Pitluck S."/>
            <person name="Peters L."/>
            <person name="Davenport K."/>
            <person name="Detter J.C."/>
            <person name="Han C."/>
            <person name="Tapia R."/>
            <person name="Land M."/>
            <person name="Hauser L."/>
            <person name="Kyrpides N."/>
            <person name="Ivanova N."/>
            <person name="Ovchinnikova G."/>
            <person name="Pagani I."/>
            <person name="Blumer-Schuette S.E."/>
            <person name="Kelly R.M."/>
            <person name="Woyke T."/>
        </authorList>
    </citation>
    <scope>NUCLEOTIDE SEQUENCE [LARGE SCALE GENOMIC DNA]</scope>
    <source>
        <strain evidence="1 2">6A</strain>
    </source>
</reference>